<feature type="region of interest" description="Disordered" evidence="1">
    <location>
        <begin position="1"/>
        <end position="20"/>
    </location>
</feature>
<proteinExistence type="predicted"/>
<accession>A0ABN1E3D6</accession>
<sequence length="56" mass="6398">MDTTKITSAASHEERETWQQNRTEIDKQWEAALQSEISEIVPAKLPISMPPIRYAA</sequence>
<feature type="compositionally biased region" description="Basic and acidic residues" evidence="1">
    <location>
        <begin position="11"/>
        <end position="20"/>
    </location>
</feature>
<keyword evidence="3" id="KW-1185">Reference proteome</keyword>
<evidence type="ECO:0000313" key="2">
    <source>
        <dbReference type="EMBL" id="GAA0557843.1"/>
    </source>
</evidence>
<evidence type="ECO:0000256" key="1">
    <source>
        <dbReference type="SAM" id="MobiDB-lite"/>
    </source>
</evidence>
<reference evidence="2 3" key="1">
    <citation type="journal article" date="2019" name="Int. J. Syst. Evol. Microbiol.">
        <title>The Global Catalogue of Microorganisms (GCM) 10K type strain sequencing project: providing services to taxonomists for standard genome sequencing and annotation.</title>
        <authorList>
            <consortium name="The Broad Institute Genomics Platform"/>
            <consortium name="The Broad Institute Genome Sequencing Center for Infectious Disease"/>
            <person name="Wu L."/>
            <person name="Ma J."/>
        </authorList>
    </citation>
    <scope>NUCLEOTIDE SEQUENCE [LARGE SCALE GENOMIC DNA]</scope>
    <source>
        <strain evidence="2 3">JCM 15089</strain>
    </source>
</reference>
<feature type="compositionally biased region" description="Polar residues" evidence="1">
    <location>
        <begin position="1"/>
        <end position="10"/>
    </location>
</feature>
<dbReference type="EMBL" id="BAAADD010000001">
    <property type="protein sequence ID" value="GAA0557843.1"/>
    <property type="molecule type" value="Genomic_DNA"/>
</dbReference>
<dbReference type="Proteomes" id="UP001499951">
    <property type="component" value="Unassembled WGS sequence"/>
</dbReference>
<comment type="caution">
    <text evidence="2">The sequence shown here is derived from an EMBL/GenBank/DDBJ whole genome shotgun (WGS) entry which is preliminary data.</text>
</comment>
<evidence type="ECO:0000313" key="3">
    <source>
        <dbReference type="Proteomes" id="UP001499951"/>
    </source>
</evidence>
<protein>
    <submittedName>
        <fullName evidence="2">Uncharacterized protein</fullName>
    </submittedName>
</protein>
<dbReference type="RefSeq" id="WP_166930757.1">
    <property type="nucleotide sequence ID" value="NZ_BAAADD010000001.1"/>
</dbReference>
<organism evidence="2 3">
    <name type="scientific">Rhizomicrobium electricum</name>
    <dbReference type="NCBI Taxonomy" id="480070"/>
    <lineage>
        <taxon>Bacteria</taxon>
        <taxon>Pseudomonadati</taxon>
        <taxon>Pseudomonadota</taxon>
        <taxon>Alphaproteobacteria</taxon>
        <taxon>Micropepsales</taxon>
        <taxon>Micropepsaceae</taxon>
        <taxon>Rhizomicrobium</taxon>
    </lineage>
</organism>
<name>A0ABN1E3D6_9PROT</name>
<gene>
    <name evidence="2" type="ORF">GCM10008942_02900</name>
</gene>